<name>A0A438E378_VITVI</name>
<keyword evidence="5" id="KW-0049">Antioxidant</keyword>
<organism evidence="11 12">
    <name type="scientific">Vitis vinifera</name>
    <name type="common">Grape</name>
    <dbReference type="NCBI Taxonomy" id="29760"/>
    <lineage>
        <taxon>Eukaryota</taxon>
        <taxon>Viridiplantae</taxon>
        <taxon>Streptophyta</taxon>
        <taxon>Embryophyta</taxon>
        <taxon>Tracheophyta</taxon>
        <taxon>Spermatophyta</taxon>
        <taxon>Magnoliopsida</taxon>
        <taxon>eudicotyledons</taxon>
        <taxon>Gunneridae</taxon>
        <taxon>Pentapetalae</taxon>
        <taxon>rosids</taxon>
        <taxon>Vitales</taxon>
        <taxon>Vitaceae</taxon>
        <taxon>Viteae</taxon>
        <taxon>Vitis</taxon>
    </lineage>
</organism>
<accession>A0A438E378</accession>
<evidence type="ECO:0000259" key="10">
    <source>
        <dbReference type="SMART" id="SM00470"/>
    </source>
</evidence>
<evidence type="ECO:0000256" key="4">
    <source>
        <dbReference type="ARBA" id="ARBA00022840"/>
    </source>
</evidence>
<reference evidence="11 12" key="1">
    <citation type="journal article" date="2018" name="PLoS Genet.">
        <title>Population sequencing reveals clonal diversity and ancestral inbreeding in the grapevine cultivar Chardonnay.</title>
        <authorList>
            <person name="Roach M.J."/>
            <person name="Johnson D.L."/>
            <person name="Bohlmann J."/>
            <person name="van Vuuren H.J."/>
            <person name="Jones S.J."/>
            <person name="Pretorius I.S."/>
            <person name="Schmidt S.A."/>
            <person name="Borneman A.R."/>
        </authorList>
    </citation>
    <scope>NUCLEOTIDE SEQUENCE [LARGE SCALE GENOMIC DNA]</scope>
    <source>
        <strain evidence="12">cv. Chardonnay</strain>
        <tissue evidence="11">Leaf</tissue>
    </source>
</reference>
<comment type="catalytic activity">
    <reaction evidence="8">
        <text>S-hydroxy-S-oxy-L-cysteinyl-[peroxiredoxin] + [protein]-dithiol + ATP = S-hydroxy-L-cysteinyl-[peroxiredoxin] + [protein]-disulfide + ADP + phosphate</text>
        <dbReference type="Rhea" id="RHEA:17545"/>
        <dbReference type="Rhea" id="RHEA-COMP:10593"/>
        <dbReference type="Rhea" id="RHEA-COMP:10594"/>
        <dbReference type="Rhea" id="RHEA-COMP:13681"/>
        <dbReference type="Rhea" id="RHEA-COMP:17976"/>
        <dbReference type="ChEBI" id="CHEBI:29950"/>
        <dbReference type="ChEBI" id="CHEBI:30616"/>
        <dbReference type="ChEBI" id="CHEBI:43474"/>
        <dbReference type="ChEBI" id="CHEBI:50058"/>
        <dbReference type="ChEBI" id="CHEBI:61973"/>
        <dbReference type="ChEBI" id="CHEBI:61974"/>
        <dbReference type="ChEBI" id="CHEBI:456216"/>
        <dbReference type="EC" id="1.8.98.2"/>
    </reaction>
</comment>
<comment type="similarity">
    <text evidence="1">Belongs to the sulfiredoxin family.</text>
</comment>
<keyword evidence="4" id="KW-0067">ATP-binding</keyword>
<evidence type="ECO:0000256" key="5">
    <source>
        <dbReference type="ARBA" id="ARBA00022862"/>
    </source>
</evidence>
<evidence type="ECO:0000313" key="12">
    <source>
        <dbReference type="Proteomes" id="UP000288805"/>
    </source>
</evidence>
<dbReference type="InterPro" id="IPR036086">
    <property type="entry name" value="ParB/Sulfiredoxin_sf"/>
</dbReference>
<evidence type="ECO:0000256" key="7">
    <source>
        <dbReference type="ARBA" id="ARBA00023157"/>
    </source>
</evidence>
<feature type="region of interest" description="Disordered" evidence="9">
    <location>
        <begin position="97"/>
        <end position="125"/>
    </location>
</feature>
<gene>
    <name evidence="11" type="primary">SRX_0</name>
    <name evidence="11" type="ORF">CK203_100517</name>
</gene>
<evidence type="ECO:0000256" key="6">
    <source>
        <dbReference type="ARBA" id="ARBA00023002"/>
    </source>
</evidence>
<keyword evidence="3" id="KW-0547">Nucleotide-binding</keyword>
<evidence type="ECO:0000256" key="3">
    <source>
        <dbReference type="ARBA" id="ARBA00022741"/>
    </source>
</evidence>
<evidence type="ECO:0000256" key="1">
    <source>
        <dbReference type="ARBA" id="ARBA00009609"/>
    </source>
</evidence>
<evidence type="ECO:0000256" key="8">
    <source>
        <dbReference type="ARBA" id="ARBA00047514"/>
    </source>
</evidence>
<dbReference type="AlphaFoldDB" id="A0A438E378"/>
<feature type="domain" description="ParB-like N-terminal" evidence="10">
    <location>
        <begin position="38"/>
        <end position="122"/>
    </location>
</feature>
<keyword evidence="6" id="KW-0560">Oxidoreductase</keyword>
<dbReference type="EMBL" id="QGNW01001413">
    <property type="protein sequence ID" value="RVW42139.1"/>
    <property type="molecule type" value="Genomic_DNA"/>
</dbReference>
<dbReference type="SMART" id="SM00470">
    <property type="entry name" value="ParB"/>
    <property type="match status" value="1"/>
</dbReference>
<dbReference type="GO" id="GO:0005524">
    <property type="term" value="F:ATP binding"/>
    <property type="evidence" value="ECO:0007669"/>
    <property type="project" value="UniProtKB-KW"/>
</dbReference>
<sequence length="131" mass="14707">MGSFVVQFPSKLRNFTVWASPNNGVPFDSPQSRGPVILELPLDKIRRPLLRTRSNDPEKVKELMESIREIGLQVPIDVLEVDGAYYGMFFRLSSVRSAPASRAPNNSLQSSTRNERNIEASPPLTGRRLLL</sequence>
<proteinExistence type="inferred from homology"/>
<dbReference type="PANTHER" id="PTHR21348">
    <property type="match status" value="1"/>
</dbReference>
<evidence type="ECO:0000256" key="9">
    <source>
        <dbReference type="SAM" id="MobiDB-lite"/>
    </source>
</evidence>
<dbReference type="EC" id="1.8.98.2" evidence="2"/>
<dbReference type="Proteomes" id="UP000288805">
    <property type="component" value="Unassembled WGS sequence"/>
</dbReference>
<dbReference type="SUPFAM" id="SSF110849">
    <property type="entry name" value="ParB/Sulfiredoxin"/>
    <property type="match status" value="1"/>
</dbReference>
<dbReference type="GO" id="GO:0032542">
    <property type="term" value="F:sulfiredoxin activity"/>
    <property type="evidence" value="ECO:0007669"/>
    <property type="project" value="UniProtKB-EC"/>
</dbReference>
<comment type="caution">
    <text evidence="11">The sequence shown here is derived from an EMBL/GenBank/DDBJ whole genome shotgun (WGS) entry which is preliminary data.</text>
</comment>
<dbReference type="PANTHER" id="PTHR21348:SF2">
    <property type="entry name" value="SULFIREDOXIN-1"/>
    <property type="match status" value="1"/>
</dbReference>
<keyword evidence="7" id="KW-1015">Disulfide bond</keyword>
<dbReference type="InterPro" id="IPR016692">
    <property type="entry name" value="Sulfiredoxin"/>
</dbReference>
<dbReference type="Pfam" id="PF02195">
    <property type="entry name" value="ParB_N"/>
    <property type="match status" value="1"/>
</dbReference>
<evidence type="ECO:0000313" key="11">
    <source>
        <dbReference type="EMBL" id="RVW42139.1"/>
    </source>
</evidence>
<protein>
    <recommendedName>
        <fullName evidence="2">sulfiredoxin</fullName>
        <ecNumber evidence="2">1.8.98.2</ecNumber>
    </recommendedName>
</protein>
<evidence type="ECO:0000256" key="2">
    <source>
        <dbReference type="ARBA" id="ARBA00013055"/>
    </source>
</evidence>
<dbReference type="Gene3D" id="3.90.1530.10">
    <property type="entry name" value="Conserved hypothetical protein from pyrococcus furiosus pfu- 392566-001, ParB domain"/>
    <property type="match status" value="1"/>
</dbReference>
<dbReference type="InterPro" id="IPR003115">
    <property type="entry name" value="ParB_N"/>
</dbReference>